<evidence type="ECO:0000256" key="9">
    <source>
        <dbReference type="RuleBase" id="RU362091"/>
    </source>
</evidence>
<evidence type="ECO:0000256" key="6">
    <source>
        <dbReference type="ARBA" id="ARBA00022847"/>
    </source>
</evidence>
<comment type="subcellular location">
    <subcellularLocation>
        <location evidence="1">Cell membrane</location>
        <topology evidence="1">Multi-pass membrane protein</topology>
    </subcellularLocation>
</comment>
<gene>
    <name evidence="11" type="primary">actP_1</name>
    <name evidence="11" type="ORF">Mal4_03130</name>
</gene>
<evidence type="ECO:0000256" key="5">
    <source>
        <dbReference type="ARBA" id="ARBA00022692"/>
    </source>
</evidence>
<dbReference type="RefSeq" id="WP_145366736.1">
    <property type="nucleotide sequence ID" value="NZ_CP036275.1"/>
</dbReference>
<keyword evidence="6" id="KW-0769">Symport</keyword>
<name>A0A517Z0M5_9PLAN</name>
<dbReference type="Pfam" id="PF00474">
    <property type="entry name" value="SSF"/>
    <property type="match status" value="2"/>
</dbReference>
<evidence type="ECO:0000313" key="11">
    <source>
        <dbReference type="EMBL" id="QDU36030.1"/>
    </source>
</evidence>
<comment type="similarity">
    <text evidence="2 9">Belongs to the sodium:solute symporter (SSF) (TC 2.A.21) family.</text>
</comment>
<keyword evidence="8 10" id="KW-0472">Membrane</keyword>
<dbReference type="GO" id="GO:0006847">
    <property type="term" value="P:plasma membrane acetate transport"/>
    <property type="evidence" value="ECO:0007669"/>
    <property type="project" value="TreeGrafter"/>
</dbReference>
<keyword evidence="4" id="KW-1003">Cell membrane</keyword>
<feature type="transmembrane region" description="Helical" evidence="10">
    <location>
        <begin position="183"/>
        <end position="201"/>
    </location>
</feature>
<dbReference type="GO" id="GO:0015293">
    <property type="term" value="F:symporter activity"/>
    <property type="evidence" value="ECO:0007669"/>
    <property type="project" value="UniProtKB-KW"/>
</dbReference>
<feature type="transmembrane region" description="Helical" evidence="10">
    <location>
        <begin position="6"/>
        <end position="27"/>
    </location>
</feature>
<dbReference type="EMBL" id="CP036275">
    <property type="protein sequence ID" value="QDU36030.1"/>
    <property type="molecule type" value="Genomic_DNA"/>
</dbReference>
<keyword evidence="3" id="KW-0813">Transport</keyword>
<evidence type="ECO:0000256" key="7">
    <source>
        <dbReference type="ARBA" id="ARBA00022989"/>
    </source>
</evidence>
<feature type="transmembrane region" description="Helical" evidence="10">
    <location>
        <begin position="519"/>
        <end position="538"/>
    </location>
</feature>
<dbReference type="KEGG" id="mri:Mal4_03130"/>
<keyword evidence="12" id="KW-1185">Reference proteome</keyword>
<reference evidence="11 12" key="1">
    <citation type="submission" date="2019-02" db="EMBL/GenBank/DDBJ databases">
        <title>Deep-cultivation of Planctomycetes and their phenomic and genomic characterization uncovers novel biology.</title>
        <authorList>
            <person name="Wiegand S."/>
            <person name="Jogler M."/>
            <person name="Boedeker C."/>
            <person name="Pinto D."/>
            <person name="Vollmers J."/>
            <person name="Rivas-Marin E."/>
            <person name="Kohn T."/>
            <person name="Peeters S.H."/>
            <person name="Heuer A."/>
            <person name="Rast P."/>
            <person name="Oberbeckmann S."/>
            <person name="Bunk B."/>
            <person name="Jeske O."/>
            <person name="Meyerdierks A."/>
            <person name="Storesund J.E."/>
            <person name="Kallscheuer N."/>
            <person name="Luecker S."/>
            <person name="Lage O.M."/>
            <person name="Pohl T."/>
            <person name="Merkel B.J."/>
            <person name="Hornburger P."/>
            <person name="Mueller R.-W."/>
            <person name="Bruemmer F."/>
            <person name="Labrenz M."/>
            <person name="Spormann A.M."/>
            <person name="Op den Camp H."/>
            <person name="Overmann J."/>
            <person name="Amann R."/>
            <person name="Jetten M.S.M."/>
            <person name="Mascher T."/>
            <person name="Medema M.H."/>
            <person name="Devos D.P."/>
            <person name="Kaster A.-K."/>
            <person name="Ovreas L."/>
            <person name="Rohde M."/>
            <person name="Galperin M.Y."/>
            <person name="Jogler C."/>
        </authorList>
    </citation>
    <scope>NUCLEOTIDE SEQUENCE [LARGE SCALE GENOMIC DNA]</scope>
    <source>
        <strain evidence="11 12">Mal4</strain>
    </source>
</reference>
<proteinExistence type="inferred from homology"/>
<feature type="transmembrane region" description="Helical" evidence="10">
    <location>
        <begin position="78"/>
        <end position="99"/>
    </location>
</feature>
<feature type="transmembrane region" description="Helical" evidence="10">
    <location>
        <begin position="425"/>
        <end position="450"/>
    </location>
</feature>
<dbReference type="PANTHER" id="PTHR48086:SF6">
    <property type="entry name" value="CATION_ACETATE SYMPORTER ACTP"/>
    <property type="match status" value="1"/>
</dbReference>
<dbReference type="AlphaFoldDB" id="A0A517Z0M5"/>
<dbReference type="InterPro" id="IPR001734">
    <property type="entry name" value="Na/solute_symporter"/>
</dbReference>
<keyword evidence="7 10" id="KW-1133">Transmembrane helix</keyword>
<dbReference type="PROSITE" id="PS50283">
    <property type="entry name" value="NA_SOLUT_SYMP_3"/>
    <property type="match status" value="1"/>
</dbReference>
<dbReference type="PANTHER" id="PTHR48086">
    <property type="entry name" value="SODIUM/PROLINE SYMPORTER-RELATED"/>
    <property type="match status" value="1"/>
</dbReference>
<evidence type="ECO:0000313" key="12">
    <source>
        <dbReference type="Proteomes" id="UP000320496"/>
    </source>
</evidence>
<feature type="transmembrane region" description="Helical" evidence="10">
    <location>
        <begin position="613"/>
        <end position="633"/>
    </location>
</feature>
<protein>
    <submittedName>
        <fullName evidence="11">Cation/acetate symporter ActP</fullName>
    </submittedName>
</protein>
<accession>A0A517Z0M5</accession>
<feature type="transmembrane region" description="Helical" evidence="10">
    <location>
        <begin position="470"/>
        <end position="498"/>
    </location>
</feature>
<dbReference type="Gene3D" id="1.20.1730.10">
    <property type="entry name" value="Sodium/glucose cotransporter"/>
    <property type="match status" value="2"/>
</dbReference>
<feature type="transmembrane region" description="Helical" evidence="10">
    <location>
        <begin position="575"/>
        <end position="593"/>
    </location>
</feature>
<organism evidence="11 12">
    <name type="scientific">Maioricimonas rarisocia</name>
    <dbReference type="NCBI Taxonomy" id="2528026"/>
    <lineage>
        <taxon>Bacteria</taxon>
        <taxon>Pseudomonadati</taxon>
        <taxon>Planctomycetota</taxon>
        <taxon>Planctomycetia</taxon>
        <taxon>Planctomycetales</taxon>
        <taxon>Planctomycetaceae</taxon>
        <taxon>Maioricimonas</taxon>
    </lineage>
</organism>
<feature type="transmembrane region" description="Helical" evidence="10">
    <location>
        <begin position="390"/>
        <end position="413"/>
    </location>
</feature>
<sequence length="648" mass="68987">MIYEPSAVAVITFFAFVAATMGLSFYLGGRAKSSQGYFAAHGEIPWFVNGIAFAGDYLSAASFLGICGMIAFYGYDGFLYSIGYLAGWIVALFVVAEPLKRLGKFTFADALDAKFQSRGIKLAVGISTLAVSIFYLIPQMVGAGVLIQPLLGFPHWVGVVLVGAVVIYIVVSAGMVSTTYVQFLKGSLLVIFSGILTWMILQRGFSTGDDVGYAFQTLGPFTTAQVEEELESAIGETLVPLEGEWESSPYLRTREEATGIVTTWRVEPAGDDEVLLRESQTLIRTDDGETLVNGLPKGTKAGDPELHPVGQLAELPGGVTKTGPVGPLEFFSTLQESEVILWSNETVRGPDGATTVYYPKPTAGSEVLRPGRHPAFAGLQSGQMIDKVNFLSLMLALFCGTASLPHILIRYYTVKDEAAARKSTIVGIGSIGLFYILTLYLGLGAMTSGALDPTSSNMAAPLLAKSINEWLFAIISAIAFTTVLGTVSGLILASAGAVTHDLVSNVFRVEMTDHEKVRVAKIASVFVGAIAIVLGILFEKMNVSYLVGWAFSVAASANLPALVMLLFWKRTTRQGIIAAVIVGMVSSLGWILLSGDTFSKVYGLPAEDALVPFSQPGIVTIPLGFLTLVLVSLMTPAPEGEALVEKVA</sequence>
<dbReference type="CDD" id="cd11480">
    <property type="entry name" value="SLC5sbd_u4"/>
    <property type="match status" value="1"/>
</dbReference>
<feature type="transmembrane region" description="Helical" evidence="10">
    <location>
        <begin position="47"/>
        <end position="72"/>
    </location>
</feature>
<feature type="transmembrane region" description="Helical" evidence="10">
    <location>
        <begin position="153"/>
        <end position="171"/>
    </location>
</feature>
<evidence type="ECO:0000256" key="4">
    <source>
        <dbReference type="ARBA" id="ARBA00022475"/>
    </source>
</evidence>
<dbReference type="GO" id="GO:0005886">
    <property type="term" value="C:plasma membrane"/>
    <property type="evidence" value="ECO:0007669"/>
    <property type="project" value="UniProtKB-SubCell"/>
</dbReference>
<feature type="transmembrane region" description="Helical" evidence="10">
    <location>
        <begin position="544"/>
        <end position="568"/>
    </location>
</feature>
<dbReference type="Proteomes" id="UP000320496">
    <property type="component" value="Chromosome"/>
</dbReference>
<dbReference type="GO" id="GO:0015123">
    <property type="term" value="F:acetate transmembrane transporter activity"/>
    <property type="evidence" value="ECO:0007669"/>
    <property type="project" value="TreeGrafter"/>
</dbReference>
<dbReference type="OrthoDB" id="9814523at2"/>
<dbReference type="InterPro" id="IPR038377">
    <property type="entry name" value="Na/Glc_symporter_sf"/>
</dbReference>
<evidence type="ECO:0000256" key="8">
    <source>
        <dbReference type="ARBA" id="ARBA00023136"/>
    </source>
</evidence>
<evidence type="ECO:0000256" key="2">
    <source>
        <dbReference type="ARBA" id="ARBA00006434"/>
    </source>
</evidence>
<evidence type="ECO:0000256" key="3">
    <source>
        <dbReference type="ARBA" id="ARBA00022448"/>
    </source>
</evidence>
<evidence type="ECO:0000256" key="10">
    <source>
        <dbReference type="SAM" id="Phobius"/>
    </source>
</evidence>
<evidence type="ECO:0000256" key="1">
    <source>
        <dbReference type="ARBA" id="ARBA00004651"/>
    </source>
</evidence>
<feature type="transmembrane region" description="Helical" evidence="10">
    <location>
        <begin position="120"/>
        <end position="141"/>
    </location>
</feature>
<dbReference type="InterPro" id="IPR050277">
    <property type="entry name" value="Sodium:Solute_Symporter"/>
</dbReference>
<keyword evidence="5 10" id="KW-0812">Transmembrane</keyword>